<feature type="non-terminal residue" evidence="1">
    <location>
        <position position="1"/>
    </location>
</feature>
<organism evidence="1 2">
    <name type="scientific">Laccaria amethystina LaAM-08-1</name>
    <dbReference type="NCBI Taxonomy" id="1095629"/>
    <lineage>
        <taxon>Eukaryota</taxon>
        <taxon>Fungi</taxon>
        <taxon>Dikarya</taxon>
        <taxon>Basidiomycota</taxon>
        <taxon>Agaricomycotina</taxon>
        <taxon>Agaricomycetes</taxon>
        <taxon>Agaricomycetidae</taxon>
        <taxon>Agaricales</taxon>
        <taxon>Agaricineae</taxon>
        <taxon>Hydnangiaceae</taxon>
        <taxon>Laccaria</taxon>
    </lineage>
</organism>
<reference evidence="2" key="2">
    <citation type="submission" date="2015-01" db="EMBL/GenBank/DDBJ databases">
        <title>Evolutionary Origins and Diversification of the Mycorrhizal Mutualists.</title>
        <authorList>
            <consortium name="DOE Joint Genome Institute"/>
            <consortium name="Mycorrhizal Genomics Consortium"/>
            <person name="Kohler A."/>
            <person name="Kuo A."/>
            <person name="Nagy L.G."/>
            <person name="Floudas D."/>
            <person name="Copeland A."/>
            <person name="Barry K.W."/>
            <person name="Cichocki N."/>
            <person name="Veneault-Fourrey C."/>
            <person name="LaButti K."/>
            <person name="Lindquist E.A."/>
            <person name="Lipzen A."/>
            <person name="Lundell T."/>
            <person name="Morin E."/>
            <person name="Murat C."/>
            <person name="Riley R."/>
            <person name="Ohm R."/>
            <person name="Sun H."/>
            <person name="Tunlid A."/>
            <person name="Henrissat B."/>
            <person name="Grigoriev I.V."/>
            <person name="Hibbett D.S."/>
            <person name="Martin F."/>
        </authorList>
    </citation>
    <scope>NUCLEOTIDE SEQUENCE [LARGE SCALE GENOMIC DNA]</scope>
    <source>
        <strain evidence="2">LaAM-08-1</strain>
    </source>
</reference>
<evidence type="ECO:0000313" key="2">
    <source>
        <dbReference type="Proteomes" id="UP000054477"/>
    </source>
</evidence>
<dbReference type="OrthoDB" id="9995434at2759"/>
<keyword evidence="2" id="KW-1185">Reference proteome</keyword>
<dbReference type="AlphaFoldDB" id="A0A0C9WQL6"/>
<dbReference type="EMBL" id="KN839326">
    <property type="protein sequence ID" value="KIJ89998.1"/>
    <property type="molecule type" value="Genomic_DNA"/>
</dbReference>
<dbReference type="Proteomes" id="UP000054477">
    <property type="component" value="Unassembled WGS sequence"/>
</dbReference>
<sequence>TPSILPIAWRELMNQHTMQAFVVSNCLQTWIQNQVKPFTDSSKYLANCDKQRAFISEFDGPAGCAAITADKTYPFTNGRSFQVLQAEKQ</sequence>
<evidence type="ECO:0000313" key="1">
    <source>
        <dbReference type="EMBL" id="KIJ89998.1"/>
    </source>
</evidence>
<protein>
    <submittedName>
        <fullName evidence="1">Uncharacterized protein</fullName>
    </submittedName>
</protein>
<dbReference type="Gene3D" id="3.40.350.10">
    <property type="entry name" value="Creatinase/prolidase N-terminal domain"/>
    <property type="match status" value="1"/>
</dbReference>
<proteinExistence type="predicted"/>
<dbReference type="HOGENOM" id="CLU_2590177_0_0_1"/>
<gene>
    <name evidence="1" type="ORF">K443DRAFT_117252</name>
</gene>
<accession>A0A0C9WQL6</accession>
<dbReference type="STRING" id="1095629.A0A0C9WQL6"/>
<reference evidence="1 2" key="1">
    <citation type="submission" date="2014-04" db="EMBL/GenBank/DDBJ databases">
        <authorList>
            <consortium name="DOE Joint Genome Institute"/>
            <person name="Kuo A."/>
            <person name="Kohler A."/>
            <person name="Nagy L.G."/>
            <person name="Floudas D."/>
            <person name="Copeland A."/>
            <person name="Barry K.W."/>
            <person name="Cichocki N."/>
            <person name="Veneault-Fourrey C."/>
            <person name="LaButti K."/>
            <person name="Lindquist E.A."/>
            <person name="Lipzen A."/>
            <person name="Lundell T."/>
            <person name="Morin E."/>
            <person name="Murat C."/>
            <person name="Sun H."/>
            <person name="Tunlid A."/>
            <person name="Henrissat B."/>
            <person name="Grigoriev I.V."/>
            <person name="Hibbett D.S."/>
            <person name="Martin F."/>
            <person name="Nordberg H.P."/>
            <person name="Cantor M.N."/>
            <person name="Hua S.X."/>
        </authorList>
    </citation>
    <scope>NUCLEOTIDE SEQUENCE [LARGE SCALE GENOMIC DNA]</scope>
    <source>
        <strain evidence="1 2">LaAM-08-1</strain>
    </source>
</reference>
<dbReference type="InterPro" id="IPR029149">
    <property type="entry name" value="Creatin/AminoP/Spt16_N"/>
</dbReference>
<name>A0A0C9WQL6_9AGAR</name>